<evidence type="ECO:0000256" key="1">
    <source>
        <dbReference type="ARBA" id="ARBA00022443"/>
    </source>
</evidence>
<dbReference type="GO" id="GO:0001881">
    <property type="term" value="P:receptor recycling"/>
    <property type="evidence" value="ECO:0007669"/>
    <property type="project" value="TreeGrafter"/>
</dbReference>
<dbReference type="Gene3D" id="2.30.30.40">
    <property type="entry name" value="SH3 Domains"/>
    <property type="match status" value="1"/>
</dbReference>
<dbReference type="Pfam" id="PF00169">
    <property type="entry name" value="PH"/>
    <property type="match status" value="1"/>
</dbReference>
<dbReference type="PROSITE" id="PS50003">
    <property type="entry name" value="PH_DOMAIN"/>
    <property type="match status" value="1"/>
</dbReference>
<keyword evidence="2" id="KW-0597">Phosphoprotein</keyword>
<dbReference type="PANTHER" id="PTHR22902:SF27">
    <property type="entry name" value="PLECKSTRIN HOMOLOGY DOMAIN-CONTAINING FAMILY A MEMBER 3"/>
    <property type="match status" value="1"/>
</dbReference>
<dbReference type="SUPFAM" id="SSF50044">
    <property type="entry name" value="SH3-domain"/>
    <property type="match status" value="1"/>
</dbReference>
<feature type="domain" description="PH" evidence="5">
    <location>
        <begin position="67"/>
        <end position="165"/>
    </location>
</feature>
<dbReference type="GO" id="GO:0042147">
    <property type="term" value="P:retrograde transport, endosome to Golgi"/>
    <property type="evidence" value="ECO:0007669"/>
    <property type="project" value="TreeGrafter"/>
</dbReference>
<evidence type="ECO:0000259" key="4">
    <source>
        <dbReference type="PROSITE" id="PS50002"/>
    </source>
</evidence>
<reference evidence="6 7" key="1">
    <citation type="submission" date="2019-03" db="EMBL/GenBank/DDBJ databases">
        <title>Single cell metagenomics reveals metabolic interactions within the superorganism composed of flagellate Streblomastix strix and complex community of Bacteroidetes bacteria on its surface.</title>
        <authorList>
            <person name="Treitli S.C."/>
            <person name="Kolisko M."/>
            <person name="Husnik F."/>
            <person name="Keeling P."/>
            <person name="Hampl V."/>
        </authorList>
    </citation>
    <scope>NUCLEOTIDE SEQUENCE [LARGE SCALE GENOMIC DNA]</scope>
    <source>
        <strain evidence="6">ST1C</strain>
    </source>
</reference>
<dbReference type="EMBL" id="SNRW01003706">
    <property type="protein sequence ID" value="KAA6389133.1"/>
    <property type="molecule type" value="Genomic_DNA"/>
</dbReference>
<dbReference type="PROSITE" id="PS50002">
    <property type="entry name" value="SH3"/>
    <property type="match status" value="1"/>
</dbReference>
<dbReference type="Gene3D" id="2.30.29.30">
    <property type="entry name" value="Pleckstrin-homology domain (PH domain)/Phosphotyrosine-binding domain (PTB)"/>
    <property type="match status" value="1"/>
</dbReference>
<keyword evidence="1 3" id="KW-0728">SH3 domain</keyword>
<dbReference type="GO" id="GO:0005769">
    <property type="term" value="C:early endosome"/>
    <property type="evidence" value="ECO:0007669"/>
    <property type="project" value="TreeGrafter"/>
</dbReference>
<dbReference type="InterPro" id="IPR036028">
    <property type="entry name" value="SH3-like_dom_sf"/>
</dbReference>
<evidence type="ECO:0000313" key="6">
    <source>
        <dbReference type="EMBL" id="KAA6389133.1"/>
    </source>
</evidence>
<comment type="caution">
    <text evidence="6">The sequence shown here is derived from an EMBL/GenBank/DDBJ whole genome shotgun (WGS) entry which is preliminary data.</text>
</comment>
<name>A0A5J4W3Q1_9EUKA</name>
<evidence type="ECO:0000259" key="5">
    <source>
        <dbReference type="PROSITE" id="PS50003"/>
    </source>
</evidence>
<accession>A0A5J4W3Q1</accession>
<dbReference type="InterPro" id="IPR001849">
    <property type="entry name" value="PH_domain"/>
</dbReference>
<dbReference type="SMART" id="SM00233">
    <property type="entry name" value="PH"/>
    <property type="match status" value="1"/>
</dbReference>
<proteinExistence type="predicted"/>
<dbReference type="SMART" id="SM00326">
    <property type="entry name" value="SH3"/>
    <property type="match status" value="1"/>
</dbReference>
<dbReference type="Proteomes" id="UP000324800">
    <property type="component" value="Unassembled WGS sequence"/>
</dbReference>
<sequence length="170" mass="19768">MTCVAEYDFQARCDYELSFSKGDIIELIEKHQSGMWRGELNGKIGLFPFSFVKELRPQEDDEDFLVFRPCEGWLTKQGHFRQTWKKRWFSLRPDGLYYYKQADSPKEQGVISLRGCQIKYAMGRGKQNCFHITYPDQPGAKEFYISAEDVASLNRWVSALVDASLIASNR</sequence>
<dbReference type="PANTHER" id="PTHR22902">
    <property type="entry name" value="SESQUIPEDALIAN"/>
    <property type="match status" value="1"/>
</dbReference>
<gene>
    <name evidence="6" type="ORF">EZS28_015342</name>
</gene>
<dbReference type="GO" id="GO:0055037">
    <property type="term" value="C:recycling endosome"/>
    <property type="evidence" value="ECO:0007669"/>
    <property type="project" value="TreeGrafter"/>
</dbReference>
<dbReference type="CDD" id="cd00174">
    <property type="entry name" value="SH3"/>
    <property type="match status" value="1"/>
</dbReference>
<evidence type="ECO:0008006" key="8">
    <source>
        <dbReference type="Google" id="ProtNLM"/>
    </source>
</evidence>
<dbReference type="GO" id="GO:0005829">
    <property type="term" value="C:cytosol"/>
    <property type="evidence" value="ECO:0007669"/>
    <property type="project" value="GOC"/>
</dbReference>
<dbReference type="AlphaFoldDB" id="A0A5J4W3Q1"/>
<dbReference type="PRINTS" id="PR00452">
    <property type="entry name" value="SH3DOMAIN"/>
</dbReference>
<dbReference type="OrthoDB" id="5971719at2759"/>
<dbReference type="GO" id="GO:0005802">
    <property type="term" value="C:trans-Golgi network"/>
    <property type="evidence" value="ECO:0007669"/>
    <property type="project" value="TreeGrafter"/>
</dbReference>
<evidence type="ECO:0000256" key="2">
    <source>
        <dbReference type="ARBA" id="ARBA00022553"/>
    </source>
</evidence>
<protein>
    <recommendedName>
        <fullName evidence="8">PH domain-containing protein</fullName>
    </recommendedName>
</protein>
<evidence type="ECO:0000256" key="3">
    <source>
        <dbReference type="PROSITE-ProRule" id="PRU00192"/>
    </source>
</evidence>
<dbReference type="InterPro" id="IPR045188">
    <property type="entry name" value="Boi1/Boi2-like"/>
</dbReference>
<dbReference type="GO" id="GO:0007032">
    <property type="term" value="P:endosome organization"/>
    <property type="evidence" value="ECO:0007669"/>
    <property type="project" value="TreeGrafter"/>
</dbReference>
<dbReference type="InterPro" id="IPR001452">
    <property type="entry name" value="SH3_domain"/>
</dbReference>
<dbReference type="SUPFAM" id="SSF50729">
    <property type="entry name" value="PH domain-like"/>
    <property type="match status" value="1"/>
</dbReference>
<dbReference type="InterPro" id="IPR011993">
    <property type="entry name" value="PH-like_dom_sf"/>
</dbReference>
<organism evidence="6 7">
    <name type="scientific">Streblomastix strix</name>
    <dbReference type="NCBI Taxonomy" id="222440"/>
    <lineage>
        <taxon>Eukaryota</taxon>
        <taxon>Metamonada</taxon>
        <taxon>Preaxostyla</taxon>
        <taxon>Oxymonadida</taxon>
        <taxon>Streblomastigidae</taxon>
        <taxon>Streblomastix</taxon>
    </lineage>
</organism>
<dbReference type="FunFam" id="2.30.29.30:FF:000286">
    <property type="entry name" value="PH-protein kinase domain containing protein"/>
    <property type="match status" value="1"/>
</dbReference>
<dbReference type="Pfam" id="PF14604">
    <property type="entry name" value="SH3_9"/>
    <property type="match status" value="1"/>
</dbReference>
<evidence type="ECO:0000313" key="7">
    <source>
        <dbReference type="Proteomes" id="UP000324800"/>
    </source>
</evidence>
<feature type="domain" description="SH3" evidence="4">
    <location>
        <begin position="1"/>
        <end position="57"/>
    </location>
</feature>